<accession>A0A9D9H207</accession>
<dbReference type="NCBIfam" id="TIGR02095">
    <property type="entry name" value="glgA"/>
    <property type="match status" value="1"/>
</dbReference>
<dbReference type="InterPro" id="IPR011835">
    <property type="entry name" value="GS/SS"/>
</dbReference>
<protein>
    <recommendedName>
        <fullName evidence="8">Glycogen synthase</fullName>
        <ecNumber evidence="8">2.4.1.21</ecNumber>
    </recommendedName>
    <alternativeName>
        <fullName evidence="8">Starch [bacterial glycogen] synthase</fullName>
    </alternativeName>
</protein>
<evidence type="ECO:0000256" key="6">
    <source>
        <dbReference type="ARBA" id="ARBA00022679"/>
    </source>
</evidence>
<feature type="binding site" evidence="8">
    <location>
        <position position="15"/>
    </location>
    <ligand>
        <name>ADP-alpha-D-glucose</name>
        <dbReference type="ChEBI" id="CHEBI:57498"/>
    </ligand>
</feature>
<dbReference type="EC" id="2.4.1.21" evidence="8"/>
<dbReference type="Proteomes" id="UP000823615">
    <property type="component" value="Unassembled WGS sequence"/>
</dbReference>
<dbReference type="Gene3D" id="3.40.50.2000">
    <property type="entry name" value="Glycogen Phosphorylase B"/>
    <property type="match status" value="2"/>
</dbReference>
<evidence type="ECO:0000256" key="3">
    <source>
        <dbReference type="ARBA" id="ARBA00004964"/>
    </source>
</evidence>
<dbReference type="Pfam" id="PF00534">
    <property type="entry name" value="Glycos_transf_1"/>
    <property type="match status" value="1"/>
</dbReference>
<feature type="domain" description="Starch synthase catalytic" evidence="10">
    <location>
        <begin position="2"/>
        <end position="233"/>
    </location>
</feature>
<dbReference type="HAMAP" id="MF_00484">
    <property type="entry name" value="Glycogen_synth"/>
    <property type="match status" value="1"/>
</dbReference>
<evidence type="ECO:0000256" key="1">
    <source>
        <dbReference type="ARBA" id="ARBA00001478"/>
    </source>
</evidence>
<feature type="domain" description="Glycosyl transferase family 1" evidence="9">
    <location>
        <begin position="283"/>
        <end position="448"/>
    </location>
</feature>
<dbReference type="InterPro" id="IPR001296">
    <property type="entry name" value="Glyco_trans_1"/>
</dbReference>
<evidence type="ECO:0000256" key="7">
    <source>
        <dbReference type="ARBA" id="ARBA00023056"/>
    </source>
</evidence>
<sequence>MNILMVSSEAVPFSKSGGLADVLGSLSPALAKKGEVVRVFMPMYSFIDRKGFRKGPRFTVPMLNGEVAVSTVSRKLDGVEYVGLEHPYFTERSGIYGDTSFTPYADNAERFMLFAKAVPYYLKAAEWNCDIVHCHDWTAGLVPFYLKDCQMKVHTVFTIHNLAYQGDFSRFDTVLGGDRIPEEVFSGPAGGRRLNMLKAGLELADKITTVSPTYAEEIQTERYGCGLDWLLRERKEDLKGILNGMDMHEWNPRSDKFFPEHYSVKDRSGKNELKARVQKEYGFKEDPNIPLFTMISRIADQKGYGELLGGNHPVLEELLYQENFQLLVIGTGDKHYEEKLKEAEKRHDNLVVNIAFSSVTAHEAEGAADFFLMPSRYEPCGLNQMYSLHYGTLPVAHRTGGLADTIIDITANPSTGTGFLMEDLSSESISDAVNRAIRYYKENREGMEKAITRAMTVDLSWDKSAGEYIELYNTLSKG</sequence>
<keyword evidence="5 8" id="KW-0328">Glycosyltransferase</keyword>
<evidence type="ECO:0000313" key="11">
    <source>
        <dbReference type="EMBL" id="MBO8436100.1"/>
    </source>
</evidence>
<proteinExistence type="inferred from homology"/>
<evidence type="ECO:0000256" key="5">
    <source>
        <dbReference type="ARBA" id="ARBA00022676"/>
    </source>
</evidence>
<dbReference type="SUPFAM" id="SSF53756">
    <property type="entry name" value="UDP-Glycosyltransferase/glycogen phosphorylase"/>
    <property type="match status" value="1"/>
</dbReference>
<dbReference type="GO" id="GO:0004373">
    <property type="term" value="F:alpha-1,4-glucan glucosyltransferase (UDP-glucose donor) activity"/>
    <property type="evidence" value="ECO:0007669"/>
    <property type="project" value="InterPro"/>
</dbReference>
<evidence type="ECO:0000259" key="10">
    <source>
        <dbReference type="Pfam" id="PF08323"/>
    </source>
</evidence>
<dbReference type="PANTHER" id="PTHR45825">
    <property type="entry name" value="GRANULE-BOUND STARCH SYNTHASE 1, CHLOROPLASTIC/AMYLOPLASTIC"/>
    <property type="match status" value="1"/>
</dbReference>
<organism evidence="11 12">
    <name type="scientific">Candidatus Ornithospirochaeta stercoripullorum</name>
    <dbReference type="NCBI Taxonomy" id="2840899"/>
    <lineage>
        <taxon>Bacteria</taxon>
        <taxon>Pseudomonadati</taxon>
        <taxon>Spirochaetota</taxon>
        <taxon>Spirochaetia</taxon>
        <taxon>Spirochaetales</taxon>
        <taxon>Spirochaetaceae</taxon>
        <taxon>Spirochaetaceae incertae sedis</taxon>
        <taxon>Candidatus Ornithospirochaeta</taxon>
    </lineage>
</organism>
<dbReference type="PANTHER" id="PTHR45825:SF11">
    <property type="entry name" value="ALPHA AMYLASE DOMAIN-CONTAINING PROTEIN"/>
    <property type="match status" value="1"/>
</dbReference>
<dbReference type="AlphaFoldDB" id="A0A9D9H207"/>
<reference evidence="11" key="2">
    <citation type="journal article" date="2021" name="PeerJ">
        <title>Extensive microbial diversity within the chicken gut microbiome revealed by metagenomics and culture.</title>
        <authorList>
            <person name="Gilroy R."/>
            <person name="Ravi A."/>
            <person name="Getino M."/>
            <person name="Pursley I."/>
            <person name="Horton D.L."/>
            <person name="Alikhan N.F."/>
            <person name="Baker D."/>
            <person name="Gharbi K."/>
            <person name="Hall N."/>
            <person name="Watson M."/>
            <person name="Adriaenssens E.M."/>
            <person name="Foster-Nyarko E."/>
            <person name="Jarju S."/>
            <person name="Secka A."/>
            <person name="Antonio M."/>
            <person name="Oren A."/>
            <person name="Chaudhuri R.R."/>
            <person name="La Ragione R."/>
            <person name="Hildebrand F."/>
            <person name="Pallen M.J."/>
        </authorList>
    </citation>
    <scope>NUCLEOTIDE SEQUENCE</scope>
    <source>
        <strain evidence="11">7293</strain>
    </source>
</reference>
<dbReference type="GO" id="GO:0005978">
    <property type="term" value="P:glycogen biosynthetic process"/>
    <property type="evidence" value="ECO:0007669"/>
    <property type="project" value="UniProtKB-UniRule"/>
</dbReference>
<dbReference type="GO" id="GO:0009011">
    <property type="term" value="F:alpha-1,4-glucan glucosyltransferase (ADP-glucose donor) activity"/>
    <property type="evidence" value="ECO:0007669"/>
    <property type="project" value="UniProtKB-UniRule"/>
</dbReference>
<evidence type="ECO:0000256" key="2">
    <source>
        <dbReference type="ARBA" id="ARBA00002764"/>
    </source>
</evidence>
<reference evidence="11" key="1">
    <citation type="submission" date="2020-10" db="EMBL/GenBank/DDBJ databases">
        <authorList>
            <person name="Gilroy R."/>
        </authorList>
    </citation>
    <scope>NUCLEOTIDE SEQUENCE</scope>
    <source>
        <strain evidence="11">7293</strain>
    </source>
</reference>
<evidence type="ECO:0000313" key="12">
    <source>
        <dbReference type="Proteomes" id="UP000823615"/>
    </source>
</evidence>
<comment type="function">
    <text evidence="2 8">Synthesizes alpha-1,4-glucan chains using ADP-glucose.</text>
</comment>
<evidence type="ECO:0000256" key="4">
    <source>
        <dbReference type="ARBA" id="ARBA00010281"/>
    </source>
</evidence>
<name>A0A9D9H207_9SPIO</name>
<dbReference type="EMBL" id="JADIMT010000051">
    <property type="protein sequence ID" value="MBO8436100.1"/>
    <property type="molecule type" value="Genomic_DNA"/>
</dbReference>
<evidence type="ECO:0000259" key="9">
    <source>
        <dbReference type="Pfam" id="PF00534"/>
    </source>
</evidence>
<dbReference type="CDD" id="cd03791">
    <property type="entry name" value="GT5_Glycogen_synthase_DULL1-like"/>
    <property type="match status" value="1"/>
</dbReference>
<comment type="similarity">
    <text evidence="4 8">Belongs to the glycosyltransferase 1 family. Bacterial/plant glycogen synthase subfamily.</text>
</comment>
<gene>
    <name evidence="8" type="primary">glgA</name>
    <name evidence="11" type="ORF">IAA97_03885</name>
</gene>
<keyword evidence="7 8" id="KW-0320">Glycogen biosynthesis</keyword>
<keyword evidence="6 8" id="KW-0808">Transferase</keyword>
<evidence type="ECO:0000256" key="8">
    <source>
        <dbReference type="HAMAP-Rule" id="MF_00484"/>
    </source>
</evidence>
<comment type="catalytic activity">
    <reaction evidence="1 8">
        <text>[(1-&gt;4)-alpha-D-glucosyl](n) + ADP-alpha-D-glucose = [(1-&gt;4)-alpha-D-glucosyl](n+1) + ADP + H(+)</text>
        <dbReference type="Rhea" id="RHEA:18189"/>
        <dbReference type="Rhea" id="RHEA-COMP:9584"/>
        <dbReference type="Rhea" id="RHEA-COMP:9587"/>
        <dbReference type="ChEBI" id="CHEBI:15378"/>
        <dbReference type="ChEBI" id="CHEBI:15444"/>
        <dbReference type="ChEBI" id="CHEBI:57498"/>
        <dbReference type="ChEBI" id="CHEBI:456216"/>
        <dbReference type="EC" id="2.4.1.21"/>
    </reaction>
</comment>
<comment type="pathway">
    <text evidence="3 8">Glycan biosynthesis; glycogen biosynthesis.</text>
</comment>
<dbReference type="Pfam" id="PF08323">
    <property type="entry name" value="Glyco_transf_5"/>
    <property type="match status" value="1"/>
</dbReference>
<comment type="caution">
    <text evidence="11">The sequence shown here is derived from an EMBL/GenBank/DDBJ whole genome shotgun (WGS) entry which is preliminary data.</text>
</comment>
<dbReference type="InterPro" id="IPR013534">
    <property type="entry name" value="Starch_synth_cat_dom"/>
</dbReference>